<dbReference type="EC" id="6.1.1.14" evidence="11"/>
<protein>
    <recommendedName>
        <fullName evidence="11">Glycine--tRNA ligase beta subunit</fullName>
        <ecNumber evidence="11">6.1.1.14</ecNumber>
    </recommendedName>
    <alternativeName>
        <fullName evidence="11">Glycyl-tRNA synthetase beta subunit</fullName>
        <shortName evidence="11">GlyRS</shortName>
    </alternativeName>
</protein>
<comment type="subunit">
    <text evidence="3 11">Tetramer of two alpha and two beta subunits.</text>
</comment>
<dbReference type="PANTHER" id="PTHR30075:SF2">
    <property type="entry name" value="GLYCINE--TRNA LIGASE, CHLOROPLASTIC_MITOCHONDRIAL 2"/>
    <property type="match status" value="1"/>
</dbReference>
<evidence type="ECO:0000256" key="11">
    <source>
        <dbReference type="HAMAP-Rule" id="MF_00255"/>
    </source>
</evidence>
<dbReference type="RefSeq" id="WP_186706451.1">
    <property type="nucleotide sequence ID" value="NZ_JABWRB020000003.1"/>
</dbReference>
<dbReference type="InterPro" id="IPR006194">
    <property type="entry name" value="Gly-tRNA-synth_heterodimer"/>
</dbReference>
<dbReference type="GO" id="GO:0005524">
    <property type="term" value="F:ATP binding"/>
    <property type="evidence" value="ECO:0007669"/>
    <property type="project" value="UniProtKB-UniRule"/>
</dbReference>
<dbReference type="GO" id="GO:0006426">
    <property type="term" value="P:glycyl-tRNA aminoacylation"/>
    <property type="evidence" value="ECO:0007669"/>
    <property type="project" value="UniProtKB-UniRule"/>
</dbReference>
<reference evidence="13 15" key="1">
    <citation type="journal article" date="2020" name="Microorganisms">
        <title>Reliable Identification of Environmental Pseudomonas Isolates Using the rpoD Gene.</title>
        <authorList>
            <consortium name="The Broad Institute Genome Sequencing Platform"/>
            <person name="Girard L."/>
            <person name="Lood C."/>
            <person name="Rokni-Zadeh H."/>
            <person name="van Noort V."/>
            <person name="Lavigne R."/>
            <person name="De Mot R."/>
        </authorList>
    </citation>
    <scope>NUCLEOTIDE SEQUENCE</scope>
    <source>
        <strain evidence="13 15">SWRI12</strain>
    </source>
</reference>
<dbReference type="GO" id="GO:0004814">
    <property type="term" value="F:arginine-tRNA ligase activity"/>
    <property type="evidence" value="ECO:0007669"/>
    <property type="project" value="InterPro"/>
</dbReference>
<evidence type="ECO:0000256" key="3">
    <source>
        <dbReference type="ARBA" id="ARBA00011209"/>
    </source>
</evidence>
<evidence type="ECO:0000256" key="10">
    <source>
        <dbReference type="ARBA" id="ARBA00047937"/>
    </source>
</evidence>
<accession>A0A923FET0</accession>
<dbReference type="AlphaFoldDB" id="A0A923FET0"/>
<comment type="similarity">
    <text evidence="2 11">Belongs to the class-II aminoacyl-tRNA synthetase family.</text>
</comment>
<evidence type="ECO:0000313" key="13">
    <source>
        <dbReference type="EMBL" id="MBC3390365.1"/>
    </source>
</evidence>
<name>A0A923FET0_9PSED</name>
<dbReference type="GO" id="GO:0006420">
    <property type="term" value="P:arginyl-tRNA aminoacylation"/>
    <property type="evidence" value="ECO:0007669"/>
    <property type="project" value="InterPro"/>
</dbReference>
<evidence type="ECO:0000256" key="1">
    <source>
        <dbReference type="ARBA" id="ARBA00004496"/>
    </source>
</evidence>
<evidence type="ECO:0000256" key="9">
    <source>
        <dbReference type="ARBA" id="ARBA00023146"/>
    </source>
</evidence>
<evidence type="ECO:0000256" key="4">
    <source>
        <dbReference type="ARBA" id="ARBA00022490"/>
    </source>
</evidence>
<dbReference type="GO" id="GO:0004820">
    <property type="term" value="F:glycine-tRNA ligase activity"/>
    <property type="evidence" value="ECO:0007669"/>
    <property type="project" value="UniProtKB-UniRule"/>
</dbReference>
<dbReference type="InterPro" id="IPR015944">
    <property type="entry name" value="Gly-tRNA-synth_bsu"/>
</dbReference>
<dbReference type="SUPFAM" id="SSF109604">
    <property type="entry name" value="HD-domain/PDEase-like"/>
    <property type="match status" value="1"/>
</dbReference>
<keyword evidence="15" id="KW-1185">Reference proteome</keyword>
<gene>
    <name evidence="11 14" type="primary">glyS</name>
    <name evidence="14" type="ORF">HU715_020555</name>
    <name evidence="13" type="ORF">HU715_11945</name>
</gene>
<keyword evidence="5 11" id="KW-0436">Ligase</keyword>
<dbReference type="InterPro" id="IPR008909">
    <property type="entry name" value="DALR_anticod-bd"/>
</dbReference>
<reference evidence="14" key="3">
    <citation type="submission" date="2021-06" db="EMBL/GenBank/DDBJ databases">
        <title>Updating the genus Pseudomonas: Description of 43 new species and partition of the Pseudomonas putida group.</title>
        <authorList>
            <person name="Girard L."/>
            <person name="Lood C."/>
            <person name="Vandamme P."/>
            <person name="Rokni-Zadeh H."/>
            <person name="Van Noort V."/>
            <person name="Hofte M."/>
            <person name="Lavigne R."/>
            <person name="De Mot R."/>
        </authorList>
    </citation>
    <scope>NUCLEOTIDE SEQUENCE</scope>
    <source>
        <strain evidence="14">SWRI12</strain>
    </source>
</reference>
<comment type="subcellular location">
    <subcellularLocation>
        <location evidence="1 11">Cytoplasm</location>
    </subcellularLocation>
</comment>
<dbReference type="HAMAP" id="MF_00255">
    <property type="entry name" value="Gly_tRNA_synth_beta"/>
    <property type="match status" value="1"/>
</dbReference>
<comment type="caution">
    <text evidence="13">The sequence shown here is derived from an EMBL/GenBank/DDBJ whole genome shotgun (WGS) entry which is preliminary data.</text>
</comment>
<dbReference type="GO" id="GO:0005829">
    <property type="term" value="C:cytosol"/>
    <property type="evidence" value="ECO:0007669"/>
    <property type="project" value="TreeGrafter"/>
</dbReference>
<organism evidence="13">
    <name type="scientific">Pseudomonas zanjanensis</name>
    <dbReference type="NCBI Taxonomy" id="2745496"/>
    <lineage>
        <taxon>Bacteria</taxon>
        <taxon>Pseudomonadati</taxon>
        <taxon>Pseudomonadota</taxon>
        <taxon>Gammaproteobacteria</taxon>
        <taxon>Pseudomonadales</taxon>
        <taxon>Pseudomonadaceae</taxon>
        <taxon>Pseudomonas</taxon>
    </lineage>
</organism>
<dbReference type="PROSITE" id="PS50861">
    <property type="entry name" value="AA_TRNA_LIGASE_II_GLYAB"/>
    <property type="match status" value="1"/>
</dbReference>
<evidence type="ECO:0000313" key="14">
    <source>
        <dbReference type="EMBL" id="MBV4497741.1"/>
    </source>
</evidence>
<evidence type="ECO:0000313" key="15">
    <source>
        <dbReference type="Proteomes" id="UP000636518"/>
    </source>
</evidence>
<sequence>MSAQDFLVELGTEELPPKALNTLADAFLAGIDKGLQAAGLSYEAKQVYAAPRRLAVLITALATQQPDRSINLDGPPRQAAFDADGNPTQAALGFAKKCGVDLSEIDQSGPKLRYSQSIKGKPTASLLPTIVEDSLNDLPIPKRMRWAARKEEFVRPTQWLVMLFGDQVIDCTILAQKAGRDSRGHRFHHPQSVRITSPANYLADLRAAYVLADANERRELISKRTEELATLQEGTAIVPANLLDEVTALVEWPVPLVCSFEERFLEVPQEALITTMQDNQKYFCLLDAEGKLLPRFITVANIESKDPQQIIAGNEKVVRPRLTDAEFFFKQDKKQPLESFNERLRNVVFQEKLGSVYDKAERVSKLAAFIAPRIGGDAQRAARAGILSKCDLSTEMVGEFPEMQGVAGYYYALNDGEPQDVALALNEQYMPRGAGAELPTTLTGAAVAIADKLDTLVGIFGIGMLPTGSKDPYALRRAALGVLRILIDKQLDLDLNDAVAFAVNAFGSKVKAAGLADAVLEFIFDRLRARYEDEGVDVATYLSVRALKPGSALDFDQRVQAVQAFRKLPEAAALAAVNKRVSNLLGKAEGNIAATVEAKYFDNANEFSLYSAIQQADQAVQPMAAARQYSETLARLAALREPVDAFFEAVMVNAEDPKVRANRYALLARLRGLFLGVADISLLG</sequence>
<evidence type="ECO:0000256" key="7">
    <source>
        <dbReference type="ARBA" id="ARBA00022840"/>
    </source>
</evidence>
<dbReference type="EMBL" id="JABWRB010000012">
    <property type="protein sequence ID" value="MBC3390365.1"/>
    <property type="molecule type" value="Genomic_DNA"/>
</dbReference>
<dbReference type="PRINTS" id="PR01045">
    <property type="entry name" value="TRNASYNTHGB"/>
</dbReference>
<comment type="catalytic activity">
    <reaction evidence="10 11">
        <text>tRNA(Gly) + glycine + ATP = glycyl-tRNA(Gly) + AMP + diphosphate</text>
        <dbReference type="Rhea" id="RHEA:16013"/>
        <dbReference type="Rhea" id="RHEA-COMP:9664"/>
        <dbReference type="Rhea" id="RHEA-COMP:9683"/>
        <dbReference type="ChEBI" id="CHEBI:30616"/>
        <dbReference type="ChEBI" id="CHEBI:33019"/>
        <dbReference type="ChEBI" id="CHEBI:57305"/>
        <dbReference type="ChEBI" id="CHEBI:78442"/>
        <dbReference type="ChEBI" id="CHEBI:78522"/>
        <dbReference type="ChEBI" id="CHEBI:456215"/>
        <dbReference type="EC" id="6.1.1.14"/>
    </reaction>
</comment>
<evidence type="ECO:0000256" key="8">
    <source>
        <dbReference type="ARBA" id="ARBA00022917"/>
    </source>
</evidence>
<keyword evidence="9 11" id="KW-0030">Aminoacyl-tRNA synthetase</keyword>
<proteinExistence type="inferred from homology"/>
<dbReference type="PANTHER" id="PTHR30075">
    <property type="entry name" value="GLYCYL-TRNA SYNTHETASE"/>
    <property type="match status" value="1"/>
</dbReference>
<evidence type="ECO:0000256" key="2">
    <source>
        <dbReference type="ARBA" id="ARBA00008226"/>
    </source>
</evidence>
<dbReference type="Pfam" id="PF05746">
    <property type="entry name" value="DALR_1"/>
    <property type="match status" value="1"/>
</dbReference>
<dbReference type="NCBIfam" id="TIGR00211">
    <property type="entry name" value="glyS"/>
    <property type="match status" value="1"/>
</dbReference>
<keyword evidence="8 11" id="KW-0648">Protein biosynthesis</keyword>
<keyword evidence="4 11" id="KW-0963">Cytoplasm</keyword>
<evidence type="ECO:0000259" key="12">
    <source>
        <dbReference type="Pfam" id="PF05746"/>
    </source>
</evidence>
<keyword evidence="7 11" id="KW-0067">ATP-binding</keyword>
<reference evidence="13" key="2">
    <citation type="submission" date="2020-07" db="EMBL/GenBank/DDBJ databases">
        <authorList>
            <person name="Lood C."/>
            <person name="Girard L."/>
        </authorList>
    </citation>
    <scope>NUCLEOTIDE SEQUENCE</scope>
    <source>
        <strain evidence="13">SWRI12</strain>
    </source>
</reference>
<feature type="domain" description="DALR anticodon binding" evidence="12">
    <location>
        <begin position="579"/>
        <end position="670"/>
    </location>
</feature>
<dbReference type="Proteomes" id="UP000636518">
    <property type="component" value="Unassembled WGS sequence"/>
</dbReference>
<evidence type="ECO:0000256" key="6">
    <source>
        <dbReference type="ARBA" id="ARBA00022741"/>
    </source>
</evidence>
<evidence type="ECO:0000256" key="5">
    <source>
        <dbReference type="ARBA" id="ARBA00022598"/>
    </source>
</evidence>
<dbReference type="Pfam" id="PF02092">
    <property type="entry name" value="tRNA_synt_2f"/>
    <property type="match status" value="1"/>
</dbReference>
<dbReference type="EMBL" id="JABWRB020000003">
    <property type="protein sequence ID" value="MBV4497741.1"/>
    <property type="molecule type" value="Genomic_DNA"/>
</dbReference>
<keyword evidence="6 11" id="KW-0547">Nucleotide-binding</keyword>